<evidence type="ECO:0000256" key="5">
    <source>
        <dbReference type="ARBA" id="ARBA00022840"/>
    </source>
</evidence>
<reference evidence="9 10" key="1">
    <citation type="submission" date="2023-07" db="EMBL/GenBank/DDBJ databases">
        <title>Genomic Encyclopedia of Type Strains, Phase IV (KMG-IV): sequencing the most valuable type-strain genomes for metagenomic binning, comparative biology and taxonomic classification.</title>
        <authorList>
            <person name="Goeker M."/>
        </authorList>
    </citation>
    <scope>NUCLEOTIDE SEQUENCE [LARGE SCALE GENOMIC DNA]</scope>
    <source>
        <strain evidence="9 10">DSM 105143</strain>
    </source>
</reference>
<dbReference type="InterPro" id="IPR024165">
    <property type="entry name" value="Kan/Strep_kinase"/>
</dbReference>
<evidence type="ECO:0000256" key="2">
    <source>
        <dbReference type="ARBA" id="ARBA00022679"/>
    </source>
</evidence>
<accession>A0ABT9YQX4</accession>
<keyword evidence="4 7" id="KW-0418">Kinase</keyword>
<comment type="caution">
    <text evidence="9">The sequence shown here is derived from an EMBL/GenBank/DDBJ whole genome shotgun (WGS) entry which is preliminary data.</text>
</comment>
<keyword evidence="10" id="KW-1185">Reference proteome</keyword>
<proteinExistence type="inferred from homology"/>
<dbReference type="RefSeq" id="WP_307120780.1">
    <property type="nucleotide sequence ID" value="NZ_JAUSTM010000001.1"/>
</dbReference>
<keyword evidence="2 7" id="KW-0808">Transferase</keyword>
<evidence type="ECO:0000256" key="7">
    <source>
        <dbReference type="PIRNR" id="PIRNR000706"/>
    </source>
</evidence>
<keyword evidence="5 7" id="KW-0067">ATP-binding</keyword>
<comment type="similarity">
    <text evidence="1 7">Belongs to the aminoglycoside phosphotransferase family.</text>
</comment>
<dbReference type="SUPFAM" id="SSF56112">
    <property type="entry name" value="Protein kinase-like (PK-like)"/>
    <property type="match status" value="1"/>
</dbReference>
<evidence type="ECO:0000259" key="8">
    <source>
        <dbReference type="Pfam" id="PF01636"/>
    </source>
</evidence>
<dbReference type="InterPro" id="IPR011009">
    <property type="entry name" value="Kinase-like_dom_sf"/>
</dbReference>
<keyword evidence="3 7" id="KW-0547">Nucleotide-binding</keyword>
<evidence type="ECO:0000313" key="10">
    <source>
        <dbReference type="Proteomes" id="UP001223079"/>
    </source>
</evidence>
<evidence type="ECO:0000256" key="1">
    <source>
        <dbReference type="ARBA" id="ARBA00006219"/>
    </source>
</evidence>
<dbReference type="CDD" id="cd05150">
    <property type="entry name" value="APH"/>
    <property type="match status" value="1"/>
</dbReference>
<evidence type="ECO:0000256" key="4">
    <source>
        <dbReference type="ARBA" id="ARBA00022777"/>
    </source>
</evidence>
<dbReference type="EMBL" id="JAUSTM010000001">
    <property type="protein sequence ID" value="MDQ0221540.1"/>
    <property type="molecule type" value="Genomic_DNA"/>
</dbReference>
<protein>
    <submittedName>
        <fullName evidence="9">Kanamycin kinase</fullName>
        <ecNumber evidence="9">2.7.1.95</ecNumber>
    </submittedName>
</protein>
<organism evidence="9 10">
    <name type="scientific">Streptococcus moroccensis</name>
    <dbReference type="NCBI Taxonomy" id="1451356"/>
    <lineage>
        <taxon>Bacteria</taxon>
        <taxon>Bacillati</taxon>
        <taxon>Bacillota</taxon>
        <taxon>Bacilli</taxon>
        <taxon>Lactobacillales</taxon>
        <taxon>Streptococcaceae</taxon>
        <taxon>Streptococcus</taxon>
    </lineage>
</organism>
<feature type="domain" description="Aminoglycoside phosphotransferase" evidence="8">
    <location>
        <begin position="36"/>
        <end position="248"/>
    </location>
</feature>
<evidence type="ECO:0000256" key="3">
    <source>
        <dbReference type="ARBA" id="ARBA00022741"/>
    </source>
</evidence>
<evidence type="ECO:0000256" key="6">
    <source>
        <dbReference type="ARBA" id="ARBA00023251"/>
    </source>
</evidence>
<dbReference type="GO" id="GO:0008910">
    <property type="term" value="F:kanamycin kinase activity"/>
    <property type="evidence" value="ECO:0007669"/>
    <property type="project" value="UniProtKB-EC"/>
</dbReference>
<keyword evidence="6 7" id="KW-0046">Antibiotic resistance</keyword>
<dbReference type="Proteomes" id="UP001223079">
    <property type="component" value="Unassembled WGS sequence"/>
</dbReference>
<dbReference type="InterPro" id="IPR002575">
    <property type="entry name" value="Aminoglycoside_PTrfase"/>
</dbReference>
<name>A0ABT9YQX4_9STRE</name>
<dbReference type="Gene3D" id="3.90.1200.10">
    <property type="match status" value="1"/>
</dbReference>
<dbReference type="EC" id="2.7.1.95" evidence="9"/>
<evidence type="ECO:0000313" key="9">
    <source>
        <dbReference type="EMBL" id="MDQ0221540.1"/>
    </source>
</evidence>
<dbReference type="PIRSF" id="PIRSF000706">
    <property type="entry name" value="Kanamycin_kin"/>
    <property type="match status" value="1"/>
</dbReference>
<dbReference type="Pfam" id="PF01636">
    <property type="entry name" value="APH"/>
    <property type="match status" value="1"/>
</dbReference>
<sequence length="258" mass="29555">MMKETITLDLADFPSKIQPFLKNTQVFDSSSHSGAQVFYLDQGFYLKVAPKGQLAQEAQLGQWFWEKGLGVELVTYLTDDRDYLVTKAADGQDATHFLANPRKLCQVLASILMHLHAMTPDDFPRENRLADYKDLAVSNYQAGTFYEPALLPRFGLKTRQEAYDYVQAYKDTLTEDCLIHGDFCLPNIILKKDYQFDVLIDFDSAGWGDRHIDLFWAIWSLNYNLGTDGYGDYFLDCYGRDKVDLERLKLIAAFEAFG</sequence>
<gene>
    <name evidence="9" type="ORF">J2S23_000071</name>
</gene>